<dbReference type="AlphaFoldDB" id="A0A1B7N2P9"/>
<dbReference type="InParanoid" id="A0A1B7N2P9"/>
<dbReference type="OrthoDB" id="2649833at2759"/>
<reference evidence="2 3" key="1">
    <citation type="submission" date="2016-06" db="EMBL/GenBank/DDBJ databases">
        <title>Comparative genomics of the ectomycorrhizal sister species Rhizopogon vinicolor and Rhizopogon vesiculosus (Basidiomycota: Boletales) reveals a divergence of the mating type B locus.</title>
        <authorList>
            <consortium name="DOE Joint Genome Institute"/>
            <person name="Mujic A.B."/>
            <person name="Kuo A."/>
            <person name="Tritt A."/>
            <person name="Lipzen A."/>
            <person name="Chen C."/>
            <person name="Johnson J."/>
            <person name="Sharma A."/>
            <person name="Barry K."/>
            <person name="Grigoriev I.V."/>
            <person name="Spatafora J.W."/>
        </authorList>
    </citation>
    <scope>NUCLEOTIDE SEQUENCE [LARGE SCALE GENOMIC DNA]</scope>
    <source>
        <strain evidence="2 3">AM-OR11-026</strain>
    </source>
</reference>
<name>A0A1B7N2P9_9AGAM</name>
<proteinExistence type="predicted"/>
<dbReference type="InterPro" id="IPR032675">
    <property type="entry name" value="LRR_dom_sf"/>
</dbReference>
<protein>
    <recommendedName>
        <fullName evidence="4">F-box domain-containing protein</fullName>
    </recommendedName>
</protein>
<organism evidence="2 3">
    <name type="scientific">Rhizopogon vinicolor AM-OR11-026</name>
    <dbReference type="NCBI Taxonomy" id="1314800"/>
    <lineage>
        <taxon>Eukaryota</taxon>
        <taxon>Fungi</taxon>
        <taxon>Dikarya</taxon>
        <taxon>Basidiomycota</taxon>
        <taxon>Agaricomycotina</taxon>
        <taxon>Agaricomycetes</taxon>
        <taxon>Agaricomycetidae</taxon>
        <taxon>Boletales</taxon>
        <taxon>Suillineae</taxon>
        <taxon>Rhizopogonaceae</taxon>
        <taxon>Rhizopogon</taxon>
    </lineage>
</organism>
<feature type="compositionally biased region" description="Pro residues" evidence="1">
    <location>
        <begin position="413"/>
        <end position="424"/>
    </location>
</feature>
<dbReference type="Proteomes" id="UP000092154">
    <property type="component" value="Unassembled WGS sequence"/>
</dbReference>
<dbReference type="Gene3D" id="3.80.10.10">
    <property type="entry name" value="Ribonuclease Inhibitor"/>
    <property type="match status" value="1"/>
</dbReference>
<feature type="region of interest" description="Disordered" evidence="1">
    <location>
        <begin position="408"/>
        <end position="440"/>
    </location>
</feature>
<evidence type="ECO:0000313" key="3">
    <source>
        <dbReference type="Proteomes" id="UP000092154"/>
    </source>
</evidence>
<evidence type="ECO:0000313" key="2">
    <source>
        <dbReference type="EMBL" id="OAX39130.1"/>
    </source>
</evidence>
<evidence type="ECO:0008006" key="4">
    <source>
        <dbReference type="Google" id="ProtNLM"/>
    </source>
</evidence>
<accession>A0A1B7N2P9</accession>
<sequence length="582" mass="65102">MHRALLIPDVQAYLFANIKDDKQTGQCTLAMLARTCSVLSETSLDALWSDLDILWPLARCIYMANTTPLSDESTPEANNNSEPDLSVFYKYAHRVHTLDISQQWTYLRPHNGSRSRYDVMDDFFALIYYAIPSPILPNLRQLIWTPEMSLNLLHHLLNPHLRSLEIYRSTQESTLFALNKLPRLCPEITSLRLHIPPWDGYPEPESLVQSYISRVICCWEKLEELDCNPTIREDVLLLCGLPSLRILRLEITHKSVANLPSHSLTFPSLHTLQFKSDSLKTAIALMGAIKSSLKSVTIDAFVFLYSSELIEVLLHLLSRDASRYGLQYLSMNFPGPYIMGPDSVNVSDILRPLFLCELRILRLAMNLQLTLGDDGLCMMAAAWPRLEKLELIDPRPHALVSSPLLIPGLDHPNQPPQPPLPMPPAGSIQATQPQLPQPPVQVNTNSPFESPISTEFHSPVFRVGPGLHATTFHGLISLLELCPRLHYFDLNIDASKLDCLQGDKPGGGVCNRLVKRAKLIDSPVGDPEVVARILLDILPELDSLAGENALSLDPPHDVAYQGWIAVHQIMVASKHATNRAQA</sequence>
<evidence type="ECO:0000256" key="1">
    <source>
        <dbReference type="SAM" id="MobiDB-lite"/>
    </source>
</evidence>
<gene>
    <name evidence="2" type="ORF">K503DRAFT_865646</name>
</gene>
<dbReference type="EMBL" id="KV448261">
    <property type="protein sequence ID" value="OAX39130.1"/>
    <property type="molecule type" value="Genomic_DNA"/>
</dbReference>
<keyword evidence="3" id="KW-1185">Reference proteome</keyword>
<dbReference type="STRING" id="1314800.A0A1B7N2P9"/>